<sequence>MNERGRQFGTQQKISNKCEYIVSKRIQSQWWPCWRWGEQVKAVCPLWLIPLLPCTFLNSRARGC</sequence>
<reference evidence="2" key="1">
    <citation type="submission" date="2013-09" db="EMBL/GenBank/DDBJ databases">
        <title>Corchorus olitorius genome sequencing.</title>
        <authorList>
            <person name="Alam M."/>
            <person name="Haque M.S."/>
            <person name="Islam M.S."/>
            <person name="Emdad E.M."/>
            <person name="Islam M.M."/>
            <person name="Ahmed B."/>
            <person name="Halim A."/>
            <person name="Hossen Q.M.M."/>
            <person name="Hossain M.Z."/>
            <person name="Ahmed R."/>
            <person name="Khan M.M."/>
            <person name="Islam R."/>
            <person name="Rashid M.M."/>
            <person name="Khan S.A."/>
            <person name="Rahman M.S."/>
            <person name="Alam M."/>
            <person name="Yahiya A.S."/>
            <person name="Khan M.S."/>
            <person name="Azam M.S."/>
            <person name="Haque T."/>
            <person name="Lashkar M.Z.H."/>
            <person name="Akhand A.I."/>
            <person name="Morshed G."/>
            <person name="Roy S."/>
            <person name="Uddin K.S."/>
            <person name="Rabeya T."/>
            <person name="Hossain A.S."/>
            <person name="Chowdhury A."/>
            <person name="Snigdha A.R."/>
            <person name="Mortoza M.S."/>
            <person name="Matin S.A."/>
            <person name="Hoque S.M.E."/>
            <person name="Islam M.K."/>
            <person name="Roy D.K."/>
            <person name="Haider R."/>
            <person name="Moosa M.M."/>
            <person name="Elias S.M."/>
            <person name="Hasan A.M."/>
            <person name="Jahan S."/>
            <person name="Shafiuddin M."/>
            <person name="Mahmood N."/>
            <person name="Shommy N.S."/>
        </authorList>
    </citation>
    <scope>NUCLEOTIDE SEQUENCE [LARGE SCALE GENOMIC DNA]</scope>
    <source>
        <strain evidence="2">cv. O-4</strain>
    </source>
</reference>
<keyword evidence="2" id="KW-1185">Reference proteome</keyword>
<dbReference type="EMBL" id="AWUE01017791">
    <property type="protein sequence ID" value="OMO84861.1"/>
    <property type="molecule type" value="Genomic_DNA"/>
</dbReference>
<dbReference type="AlphaFoldDB" id="A0A1R3IQL7"/>
<proteinExistence type="predicted"/>
<evidence type="ECO:0000313" key="1">
    <source>
        <dbReference type="EMBL" id="OMO84861.1"/>
    </source>
</evidence>
<organism evidence="1 2">
    <name type="scientific">Corchorus olitorius</name>
    <dbReference type="NCBI Taxonomy" id="93759"/>
    <lineage>
        <taxon>Eukaryota</taxon>
        <taxon>Viridiplantae</taxon>
        <taxon>Streptophyta</taxon>
        <taxon>Embryophyta</taxon>
        <taxon>Tracheophyta</taxon>
        <taxon>Spermatophyta</taxon>
        <taxon>Magnoliopsida</taxon>
        <taxon>eudicotyledons</taxon>
        <taxon>Gunneridae</taxon>
        <taxon>Pentapetalae</taxon>
        <taxon>rosids</taxon>
        <taxon>malvids</taxon>
        <taxon>Malvales</taxon>
        <taxon>Malvaceae</taxon>
        <taxon>Grewioideae</taxon>
        <taxon>Apeibeae</taxon>
        <taxon>Corchorus</taxon>
    </lineage>
</organism>
<name>A0A1R3IQL7_9ROSI</name>
<dbReference type="Proteomes" id="UP000187203">
    <property type="component" value="Unassembled WGS sequence"/>
</dbReference>
<protein>
    <submittedName>
        <fullName evidence="1">Uncharacterized protein</fullName>
    </submittedName>
</protein>
<comment type="caution">
    <text evidence="1">The sequence shown here is derived from an EMBL/GenBank/DDBJ whole genome shotgun (WGS) entry which is preliminary data.</text>
</comment>
<gene>
    <name evidence="1" type="ORF">COLO4_21803</name>
</gene>
<evidence type="ECO:0000313" key="2">
    <source>
        <dbReference type="Proteomes" id="UP000187203"/>
    </source>
</evidence>
<accession>A0A1R3IQL7</accession>